<dbReference type="STRING" id="456442.Mboo_1748"/>
<keyword evidence="2" id="KW-0328">Glycosyltransferase</keyword>
<dbReference type="eggNOG" id="arCOG01383">
    <property type="taxonomic scope" value="Archaea"/>
</dbReference>
<keyword evidence="6" id="KW-1185">Reference proteome</keyword>
<proteinExistence type="inferred from homology"/>
<sequence length="300" mass="34115">MESPLVCIIILNWNGCQDTLACLRSLKNITYSDYRIILIDNNSSDNSLNEFALHLDPGITFFPLRENLGFAKGCNFGMKYALDSLNPQYILLLNNDTEVEPDFLDKMVKAAQTSGAGMVQALMLKQWDHTIIDSTGHILVWGQVEDRGNREINSGQYTDNRNLIGVSGAAALYRSEMIRQMGMFDESFDSGFEDSEYSWRAYKTGWKTAYSPAAIIYHKRSISVIKRSDVDPLFFQSTWRNYVRPCKMHGTSVQKIQLTINILCSIVKSGVGKWMGRNNVGAHPYIIALREMLKRDIRQK</sequence>
<dbReference type="PANTHER" id="PTHR43179:SF12">
    <property type="entry name" value="GALACTOFURANOSYLTRANSFERASE GLFT2"/>
    <property type="match status" value="1"/>
</dbReference>
<dbReference type="CAZy" id="GT2">
    <property type="family name" value="Glycosyltransferase Family 2"/>
</dbReference>
<dbReference type="EMBL" id="CP000780">
    <property type="protein sequence ID" value="ABS56265.1"/>
    <property type="molecule type" value="Genomic_DNA"/>
</dbReference>
<dbReference type="RefSeq" id="WP_012107313.1">
    <property type="nucleotide sequence ID" value="NC_009712.1"/>
</dbReference>
<dbReference type="PANTHER" id="PTHR43179">
    <property type="entry name" value="RHAMNOSYLTRANSFERASE WBBL"/>
    <property type="match status" value="1"/>
</dbReference>
<dbReference type="InterPro" id="IPR001173">
    <property type="entry name" value="Glyco_trans_2-like"/>
</dbReference>
<dbReference type="CDD" id="cd04186">
    <property type="entry name" value="GT_2_like_c"/>
    <property type="match status" value="1"/>
</dbReference>
<evidence type="ECO:0000313" key="5">
    <source>
        <dbReference type="EMBL" id="ABS56265.1"/>
    </source>
</evidence>
<comment type="similarity">
    <text evidence="1">Belongs to the glycosyltransferase 2 family.</text>
</comment>
<dbReference type="KEGG" id="mbn:Mboo_1748"/>
<evidence type="ECO:0000256" key="2">
    <source>
        <dbReference type="ARBA" id="ARBA00022676"/>
    </source>
</evidence>
<organism evidence="5 6">
    <name type="scientific">Methanoregula boonei (strain DSM 21154 / JCM 14090 / 6A8)</name>
    <dbReference type="NCBI Taxonomy" id="456442"/>
    <lineage>
        <taxon>Archaea</taxon>
        <taxon>Methanobacteriati</taxon>
        <taxon>Methanobacteriota</taxon>
        <taxon>Stenosarchaea group</taxon>
        <taxon>Methanomicrobia</taxon>
        <taxon>Methanomicrobiales</taxon>
        <taxon>Methanoregulaceae</taxon>
        <taxon>Methanoregula</taxon>
    </lineage>
</organism>
<protein>
    <submittedName>
        <fullName evidence="5">Glycosyl transferase, family 2</fullName>
    </submittedName>
</protein>
<feature type="domain" description="Glycosyltransferase 2-like" evidence="4">
    <location>
        <begin position="7"/>
        <end position="180"/>
    </location>
</feature>
<dbReference type="GeneID" id="5409909"/>
<dbReference type="InterPro" id="IPR029044">
    <property type="entry name" value="Nucleotide-diphossugar_trans"/>
</dbReference>
<reference evidence="6" key="1">
    <citation type="journal article" date="2015" name="Microbiology">
        <title>Genome of Methanoregula boonei 6A8 reveals adaptations to oligotrophic peatland environments.</title>
        <authorList>
            <person name="Braeuer S."/>
            <person name="Cadillo-Quiroz H."/>
            <person name="Kyrpides N."/>
            <person name="Woyke T."/>
            <person name="Goodwin L."/>
            <person name="Detter C."/>
            <person name="Podell S."/>
            <person name="Yavitt J.B."/>
            <person name="Zinder S.H."/>
        </authorList>
    </citation>
    <scope>NUCLEOTIDE SEQUENCE [LARGE SCALE GENOMIC DNA]</scope>
    <source>
        <strain evidence="6">DSM 21154 / JCM 14090 / 6A8</strain>
    </source>
</reference>
<dbReference type="AlphaFoldDB" id="A7I954"/>
<evidence type="ECO:0000256" key="3">
    <source>
        <dbReference type="ARBA" id="ARBA00022679"/>
    </source>
</evidence>
<name>A7I954_METB6</name>
<keyword evidence="3 5" id="KW-0808">Transferase</keyword>
<dbReference type="Gene3D" id="3.90.550.10">
    <property type="entry name" value="Spore Coat Polysaccharide Biosynthesis Protein SpsA, Chain A"/>
    <property type="match status" value="1"/>
</dbReference>
<dbReference type="SUPFAM" id="SSF53448">
    <property type="entry name" value="Nucleotide-diphospho-sugar transferases"/>
    <property type="match status" value="1"/>
</dbReference>
<gene>
    <name evidence="5" type="ordered locus">Mboo_1748</name>
</gene>
<accession>A7I954</accession>
<dbReference type="HOGENOM" id="CLU_023845_4_1_2"/>
<dbReference type="Proteomes" id="UP000002408">
    <property type="component" value="Chromosome"/>
</dbReference>
<evidence type="ECO:0000256" key="1">
    <source>
        <dbReference type="ARBA" id="ARBA00006739"/>
    </source>
</evidence>
<evidence type="ECO:0000259" key="4">
    <source>
        <dbReference type="Pfam" id="PF00535"/>
    </source>
</evidence>
<evidence type="ECO:0000313" key="6">
    <source>
        <dbReference type="Proteomes" id="UP000002408"/>
    </source>
</evidence>
<dbReference type="Pfam" id="PF00535">
    <property type="entry name" value="Glycos_transf_2"/>
    <property type="match status" value="1"/>
</dbReference>
<dbReference type="GO" id="GO:0016757">
    <property type="term" value="F:glycosyltransferase activity"/>
    <property type="evidence" value="ECO:0007669"/>
    <property type="project" value="UniProtKB-KW"/>
</dbReference>